<proteinExistence type="predicted"/>
<dbReference type="AlphaFoldDB" id="A0A1X0RVH8"/>
<sequence length="66" mass="7049">MLFTLIGRCIHILPTLKQLRAKLAATKAEIARLQQQIASARQGLAQVSPATELLAANPSAATRSPE</sequence>
<dbReference type="EMBL" id="KV921400">
    <property type="protein sequence ID" value="ORE16016.1"/>
    <property type="molecule type" value="Genomic_DNA"/>
</dbReference>
<protein>
    <submittedName>
        <fullName evidence="2">Uncharacterized protein</fullName>
    </submittedName>
</protein>
<dbReference type="Proteomes" id="UP000242381">
    <property type="component" value="Unassembled WGS sequence"/>
</dbReference>
<keyword evidence="1" id="KW-0175">Coiled coil</keyword>
<gene>
    <name evidence="2" type="ORF">BCV71DRAFT_24487</name>
</gene>
<name>A0A1X0RVH8_RHIZD</name>
<organism evidence="2 3">
    <name type="scientific">Rhizopus microsporus</name>
    <dbReference type="NCBI Taxonomy" id="58291"/>
    <lineage>
        <taxon>Eukaryota</taxon>
        <taxon>Fungi</taxon>
        <taxon>Fungi incertae sedis</taxon>
        <taxon>Mucoromycota</taxon>
        <taxon>Mucoromycotina</taxon>
        <taxon>Mucoromycetes</taxon>
        <taxon>Mucorales</taxon>
        <taxon>Mucorineae</taxon>
        <taxon>Rhizopodaceae</taxon>
        <taxon>Rhizopus</taxon>
    </lineage>
</organism>
<evidence type="ECO:0000313" key="3">
    <source>
        <dbReference type="Proteomes" id="UP000242381"/>
    </source>
</evidence>
<reference evidence="2 3" key="1">
    <citation type="journal article" date="2016" name="Proc. Natl. Acad. Sci. U.S.A.">
        <title>Lipid metabolic changes in an early divergent fungus govern the establishment of a mutualistic symbiosis with endobacteria.</title>
        <authorList>
            <person name="Lastovetsky O.A."/>
            <person name="Gaspar M.L."/>
            <person name="Mondo S.J."/>
            <person name="LaButti K.M."/>
            <person name="Sandor L."/>
            <person name="Grigoriev I.V."/>
            <person name="Henry S.A."/>
            <person name="Pawlowska T.E."/>
        </authorList>
    </citation>
    <scope>NUCLEOTIDE SEQUENCE [LARGE SCALE GENOMIC DNA]</scope>
    <source>
        <strain evidence="2 3">ATCC 11559</strain>
    </source>
</reference>
<accession>A0A1X0RVH8</accession>
<evidence type="ECO:0000313" key="2">
    <source>
        <dbReference type="EMBL" id="ORE16016.1"/>
    </source>
</evidence>
<feature type="coiled-coil region" evidence="1">
    <location>
        <begin position="16"/>
        <end position="43"/>
    </location>
</feature>
<evidence type="ECO:0000256" key="1">
    <source>
        <dbReference type="SAM" id="Coils"/>
    </source>
</evidence>